<accession>W1V1D2</accession>
<dbReference type="Proteomes" id="UP000018855">
    <property type="component" value="Unassembled WGS sequence"/>
</dbReference>
<evidence type="ECO:0000313" key="1">
    <source>
        <dbReference type="EMBL" id="ETI99797.1"/>
    </source>
</evidence>
<name>W1V1D2_9FIRM</name>
<dbReference type="AlphaFoldDB" id="W1V1D2"/>
<reference evidence="1 2" key="1">
    <citation type="submission" date="2013-12" db="EMBL/GenBank/DDBJ databases">
        <title>A Varibaculum cambriense genome reconstructed from a premature infant gut community with otherwise low bacterial novelty that shifts toward anaerobic metabolism during the third week of life.</title>
        <authorList>
            <person name="Brown C.T."/>
            <person name="Sharon I."/>
            <person name="Thomas B.C."/>
            <person name="Castelle C.J."/>
            <person name="Morowitz M.J."/>
            <person name="Banfield J.F."/>
        </authorList>
    </citation>
    <scope>NUCLEOTIDE SEQUENCE [LARGE SCALE GENOMIC DNA]</scope>
    <source>
        <strain evidence="2">DORA_11</strain>
    </source>
</reference>
<gene>
    <name evidence="1" type="ORF">Q619_VDC00408G0001</name>
</gene>
<feature type="non-terminal residue" evidence="1">
    <location>
        <position position="1"/>
    </location>
</feature>
<evidence type="ECO:0000313" key="2">
    <source>
        <dbReference type="Proteomes" id="UP000018855"/>
    </source>
</evidence>
<dbReference type="EMBL" id="AZMJ01000408">
    <property type="protein sequence ID" value="ETI99797.1"/>
    <property type="molecule type" value="Genomic_DNA"/>
</dbReference>
<organism evidence="1 2">
    <name type="scientific">Veillonella dispar DORA_11</name>
    <dbReference type="NCBI Taxonomy" id="1403949"/>
    <lineage>
        <taxon>Bacteria</taxon>
        <taxon>Bacillati</taxon>
        <taxon>Bacillota</taxon>
        <taxon>Negativicutes</taxon>
        <taxon>Veillonellales</taxon>
        <taxon>Veillonellaceae</taxon>
        <taxon>Veillonella</taxon>
    </lineage>
</organism>
<protein>
    <submittedName>
        <fullName evidence="1">Phosphoglucosamine mutase</fullName>
    </submittedName>
</protein>
<sequence length="32" mass="3456">VDEKGQVLDGDQIMLLCALKLKEEGKLVGILS</sequence>
<comment type="caution">
    <text evidence="1">The sequence shown here is derived from an EMBL/GenBank/DDBJ whole genome shotgun (WGS) entry which is preliminary data.</text>
</comment>
<proteinExistence type="predicted"/>